<evidence type="ECO:0000256" key="4">
    <source>
        <dbReference type="ARBA" id="ARBA00023125"/>
    </source>
</evidence>
<dbReference type="SUPFAM" id="SSF88946">
    <property type="entry name" value="Sigma2 domain of RNA polymerase sigma factors"/>
    <property type="match status" value="1"/>
</dbReference>
<evidence type="ECO:0000259" key="8">
    <source>
        <dbReference type="Pfam" id="PF08281"/>
    </source>
</evidence>
<gene>
    <name evidence="9" type="ORF">SAMN02745146_2776</name>
</gene>
<evidence type="ECO:0000256" key="3">
    <source>
        <dbReference type="ARBA" id="ARBA00023082"/>
    </source>
</evidence>
<dbReference type="InterPro" id="IPR013324">
    <property type="entry name" value="RNA_pol_sigma_r3/r4-like"/>
</dbReference>
<evidence type="ECO:0000259" key="7">
    <source>
        <dbReference type="Pfam" id="PF04542"/>
    </source>
</evidence>
<dbReference type="InterPro" id="IPR036388">
    <property type="entry name" value="WH-like_DNA-bd_sf"/>
</dbReference>
<keyword evidence="4 6" id="KW-0238">DNA-binding</keyword>
<evidence type="ECO:0000256" key="5">
    <source>
        <dbReference type="ARBA" id="ARBA00023163"/>
    </source>
</evidence>
<keyword evidence="10" id="KW-1185">Reference proteome</keyword>
<sequence>MAIPLPPTSNPAAPNPAPCLEDQEILAKFADPASRNVAFNQLVRKYQQKVYWHVRKMVIDHDDADDLTQDTFVKVWNHLGNFRQDASLYTWIYRIATNECLNFLSSKRRKFFLPLNDVGAELSAKVEADPGLAGDEIELRLQKAILRLPDKQRLVFNMRYYDETPYEQMAEITGTSVGALKASYHHAVKKVEQYVNEESHHD</sequence>
<keyword evidence="3 6" id="KW-0731">Sigma factor</keyword>
<keyword evidence="2 6" id="KW-0805">Transcription regulation</keyword>
<dbReference type="AlphaFoldDB" id="A0A1M6I3U7"/>
<dbReference type="EMBL" id="FQYN01000005">
    <property type="protein sequence ID" value="SHJ29014.1"/>
    <property type="molecule type" value="Genomic_DNA"/>
</dbReference>
<dbReference type="PROSITE" id="PS01063">
    <property type="entry name" value="SIGMA70_ECF"/>
    <property type="match status" value="1"/>
</dbReference>
<dbReference type="InterPro" id="IPR000838">
    <property type="entry name" value="RNA_pol_sigma70_ECF_CS"/>
</dbReference>
<evidence type="ECO:0000313" key="10">
    <source>
        <dbReference type="Proteomes" id="UP000184418"/>
    </source>
</evidence>
<dbReference type="Gene3D" id="1.10.10.10">
    <property type="entry name" value="Winged helix-like DNA-binding domain superfamily/Winged helix DNA-binding domain"/>
    <property type="match status" value="1"/>
</dbReference>
<dbReference type="PANTHER" id="PTHR43133">
    <property type="entry name" value="RNA POLYMERASE ECF-TYPE SIGMA FACTO"/>
    <property type="match status" value="1"/>
</dbReference>
<organism evidence="9 10">
    <name type="scientific">Hymenobacter daecheongensis DSM 21074</name>
    <dbReference type="NCBI Taxonomy" id="1121955"/>
    <lineage>
        <taxon>Bacteria</taxon>
        <taxon>Pseudomonadati</taxon>
        <taxon>Bacteroidota</taxon>
        <taxon>Cytophagia</taxon>
        <taxon>Cytophagales</taxon>
        <taxon>Hymenobacteraceae</taxon>
        <taxon>Hymenobacter</taxon>
    </lineage>
</organism>
<proteinExistence type="inferred from homology"/>
<dbReference type="InterPro" id="IPR014284">
    <property type="entry name" value="RNA_pol_sigma-70_dom"/>
</dbReference>
<dbReference type="InterPro" id="IPR039425">
    <property type="entry name" value="RNA_pol_sigma-70-like"/>
</dbReference>
<dbReference type="Gene3D" id="1.10.1740.10">
    <property type="match status" value="1"/>
</dbReference>
<dbReference type="Pfam" id="PF08281">
    <property type="entry name" value="Sigma70_r4_2"/>
    <property type="match status" value="1"/>
</dbReference>
<dbReference type="InterPro" id="IPR013325">
    <property type="entry name" value="RNA_pol_sigma_r2"/>
</dbReference>
<protein>
    <recommendedName>
        <fullName evidence="6">RNA polymerase sigma factor</fullName>
    </recommendedName>
</protein>
<reference evidence="9 10" key="1">
    <citation type="submission" date="2016-11" db="EMBL/GenBank/DDBJ databases">
        <authorList>
            <person name="Jaros S."/>
            <person name="Januszkiewicz K."/>
            <person name="Wedrychowicz H."/>
        </authorList>
    </citation>
    <scope>NUCLEOTIDE SEQUENCE [LARGE SCALE GENOMIC DNA]</scope>
    <source>
        <strain evidence="9 10">DSM 21074</strain>
    </source>
</reference>
<dbReference type="PANTHER" id="PTHR43133:SF51">
    <property type="entry name" value="RNA POLYMERASE SIGMA FACTOR"/>
    <property type="match status" value="1"/>
</dbReference>
<feature type="domain" description="RNA polymerase sigma factor 70 region 4 type 2" evidence="8">
    <location>
        <begin position="139"/>
        <end position="190"/>
    </location>
</feature>
<evidence type="ECO:0000256" key="6">
    <source>
        <dbReference type="RuleBase" id="RU000716"/>
    </source>
</evidence>
<name>A0A1M6I3U7_9BACT</name>
<accession>A0A1M6I3U7</accession>
<dbReference type="Proteomes" id="UP000184418">
    <property type="component" value="Unassembled WGS sequence"/>
</dbReference>
<comment type="similarity">
    <text evidence="1 6">Belongs to the sigma-70 factor family. ECF subfamily.</text>
</comment>
<evidence type="ECO:0000256" key="1">
    <source>
        <dbReference type="ARBA" id="ARBA00010641"/>
    </source>
</evidence>
<dbReference type="InterPro" id="IPR007627">
    <property type="entry name" value="RNA_pol_sigma70_r2"/>
</dbReference>
<dbReference type="CDD" id="cd06171">
    <property type="entry name" value="Sigma70_r4"/>
    <property type="match status" value="1"/>
</dbReference>
<dbReference type="InterPro" id="IPR013249">
    <property type="entry name" value="RNA_pol_sigma70_r4_t2"/>
</dbReference>
<dbReference type="GO" id="GO:0003677">
    <property type="term" value="F:DNA binding"/>
    <property type="evidence" value="ECO:0007669"/>
    <property type="project" value="UniProtKB-KW"/>
</dbReference>
<dbReference type="GO" id="GO:0016987">
    <property type="term" value="F:sigma factor activity"/>
    <property type="evidence" value="ECO:0007669"/>
    <property type="project" value="UniProtKB-KW"/>
</dbReference>
<dbReference type="NCBIfam" id="TIGR02937">
    <property type="entry name" value="sigma70-ECF"/>
    <property type="match status" value="1"/>
</dbReference>
<feature type="domain" description="RNA polymerase sigma-70 region 2" evidence="7">
    <location>
        <begin position="42"/>
        <end position="109"/>
    </location>
</feature>
<dbReference type="GO" id="GO:0006352">
    <property type="term" value="P:DNA-templated transcription initiation"/>
    <property type="evidence" value="ECO:0007669"/>
    <property type="project" value="InterPro"/>
</dbReference>
<dbReference type="STRING" id="1121955.SAMN02745146_2776"/>
<dbReference type="Pfam" id="PF04542">
    <property type="entry name" value="Sigma70_r2"/>
    <property type="match status" value="1"/>
</dbReference>
<evidence type="ECO:0000256" key="2">
    <source>
        <dbReference type="ARBA" id="ARBA00023015"/>
    </source>
</evidence>
<evidence type="ECO:0000313" key="9">
    <source>
        <dbReference type="EMBL" id="SHJ29014.1"/>
    </source>
</evidence>
<dbReference type="SUPFAM" id="SSF88659">
    <property type="entry name" value="Sigma3 and sigma4 domains of RNA polymerase sigma factors"/>
    <property type="match status" value="1"/>
</dbReference>
<keyword evidence="5 6" id="KW-0804">Transcription</keyword>